<organism evidence="2 3">
    <name type="scientific">Martelella mediterranea DSM 17316</name>
    <dbReference type="NCBI Taxonomy" id="1122214"/>
    <lineage>
        <taxon>Bacteria</taxon>
        <taxon>Pseudomonadati</taxon>
        <taxon>Pseudomonadota</taxon>
        <taxon>Alphaproteobacteria</taxon>
        <taxon>Hyphomicrobiales</taxon>
        <taxon>Aurantimonadaceae</taxon>
        <taxon>Martelella</taxon>
    </lineage>
</organism>
<keyword evidence="1" id="KW-0812">Transmembrane</keyword>
<proteinExistence type="predicted"/>
<dbReference type="Proteomes" id="UP000191135">
    <property type="component" value="Chromosome"/>
</dbReference>
<name>A0A1U9Z4Q2_9HYPH</name>
<sequence length="75" mass="8300">MAHYKCNDCMMVQNTGRVCRRCGSYSLSALETHGGAVTERERNTQVPAAASSNMPVWLSFFGIAVLTSYLLLFHV</sequence>
<dbReference type="EMBL" id="CP020330">
    <property type="protein sequence ID" value="AQZ52646.1"/>
    <property type="molecule type" value="Genomic_DNA"/>
</dbReference>
<gene>
    <name evidence="2" type="ORF">Mame_03339</name>
</gene>
<accession>A0A1U9Z4Q2</accession>
<feature type="transmembrane region" description="Helical" evidence="1">
    <location>
        <begin position="54"/>
        <end position="73"/>
    </location>
</feature>
<evidence type="ECO:0000313" key="3">
    <source>
        <dbReference type="Proteomes" id="UP000191135"/>
    </source>
</evidence>
<keyword evidence="3" id="KW-1185">Reference proteome</keyword>
<evidence type="ECO:0000256" key="1">
    <source>
        <dbReference type="SAM" id="Phobius"/>
    </source>
</evidence>
<keyword evidence="1" id="KW-1133">Transmembrane helix</keyword>
<protein>
    <submittedName>
        <fullName evidence="2">Uncharacterized protein</fullName>
    </submittedName>
</protein>
<evidence type="ECO:0000313" key="2">
    <source>
        <dbReference type="EMBL" id="AQZ52646.1"/>
    </source>
</evidence>
<keyword evidence="1" id="KW-0472">Membrane</keyword>
<reference evidence="2 3" key="1">
    <citation type="submission" date="2017-03" db="EMBL/GenBank/DDBJ databases">
        <title>Foreign affairs: Plasmid Transfer between Roseobacters and Rhizobia.</title>
        <authorList>
            <person name="Bartling P."/>
            <person name="Bunk B."/>
            <person name="Overmann J."/>
            <person name="Brinkmann H."/>
            <person name="Petersen J."/>
        </authorList>
    </citation>
    <scope>NUCLEOTIDE SEQUENCE [LARGE SCALE GENOMIC DNA]</scope>
    <source>
        <strain evidence="2 3">MACL11</strain>
    </source>
</reference>
<dbReference type="KEGG" id="mmed:Mame_03339"/>
<dbReference type="AlphaFoldDB" id="A0A1U9Z4Q2"/>